<sequence>MLGNIFGQVTILPGLSARVSIGADILNSRRNVFYTPQTLAGSDRNGYGSNGSSSNINLLNENTLTYNKQINDHAFEFLAGVTFQTNSEERAYLETEGFPNYTLGANNRVQAIN</sequence>
<name>A0ABX1VZ94_9SPHI</name>
<dbReference type="RefSeq" id="WP_175268971.1">
    <property type="nucleotide sequence ID" value="NZ_JABFCR010000006.1"/>
</dbReference>
<protein>
    <recommendedName>
        <fullName evidence="3">TonB-dependent receptor</fullName>
    </recommendedName>
</protein>
<proteinExistence type="predicted"/>
<evidence type="ECO:0000313" key="2">
    <source>
        <dbReference type="Proteomes" id="UP000566071"/>
    </source>
</evidence>
<gene>
    <name evidence="1" type="ORF">HK413_02185</name>
</gene>
<keyword evidence="2" id="KW-1185">Reference proteome</keyword>
<evidence type="ECO:0008006" key="3">
    <source>
        <dbReference type="Google" id="ProtNLM"/>
    </source>
</evidence>
<dbReference type="EMBL" id="JABFCR010000006">
    <property type="protein sequence ID" value="NNU33272.1"/>
    <property type="molecule type" value="Genomic_DNA"/>
</dbReference>
<organism evidence="1 2">
    <name type="scientific">Mucilaginibacter humi</name>
    <dbReference type="NCBI Taxonomy" id="2732510"/>
    <lineage>
        <taxon>Bacteria</taxon>
        <taxon>Pseudomonadati</taxon>
        <taxon>Bacteroidota</taxon>
        <taxon>Sphingobacteriia</taxon>
        <taxon>Sphingobacteriales</taxon>
        <taxon>Sphingobacteriaceae</taxon>
        <taxon>Mucilaginibacter</taxon>
    </lineage>
</organism>
<comment type="caution">
    <text evidence="1">The sequence shown here is derived from an EMBL/GenBank/DDBJ whole genome shotgun (WGS) entry which is preliminary data.</text>
</comment>
<evidence type="ECO:0000313" key="1">
    <source>
        <dbReference type="EMBL" id="NNU33272.1"/>
    </source>
</evidence>
<accession>A0ABX1VZ94</accession>
<dbReference type="Proteomes" id="UP000566071">
    <property type="component" value="Unassembled WGS sequence"/>
</dbReference>
<reference evidence="1 2" key="1">
    <citation type="submission" date="2020-05" db="EMBL/GenBank/DDBJ databases">
        <authorList>
            <person name="Khan S.A."/>
            <person name="Jeon C.O."/>
            <person name="Chun B.H."/>
        </authorList>
    </citation>
    <scope>NUCLEOTIDE SEQUENCE [LARGE SCALE GENOMIC DNA]</scope>
    <source>
        <strain evidence="1 2">S1162</strain>
    </source>
</reference>